<feature type="short sequence motif" description="Histidine triad motif" evidence="2 3">
    <location>
        <begin position="106"/>
        <end position="110"/>
    </location>
</feature>
<proteinExistence type="predicted"/>
<sequence length="130" mass="14129">MTTAAVAPPTVSDFYCHQAIPGLVKVEKVIETDRVLAFHHTRPSHPVHIVVVPKEHIPSLVDLGDGGAELLAEVMAVVAQVAGQVSEKHGAASVTTNVGLYQESKHLHWHVYHRGETDEQILEMYGHGDS</sequence>
<evidence type="ECO:0000256" key="2">
    <source>
        <dbReference type="PIRSR" id="PIRSR601310-3"/>
    </source>
</evidence>
<organism evidence="5 6">
    <name type="scientific">Streptomyces chartreusis</name>
    <dbReference type="NCBI Taxonomy" id="1969"/>
    <lineage>
        <taxon>Bacteria</taxon>
        <taxon>Bacillati</taxon>
        <taxon>Actinomycetota</taxon>
        <taxon>Actinomycetes</taxon>
        <taxon>Kitasatosporales</taxon>
        <taxon>Streptomycetaceae</taxon>
        <taxon>Streptomyces</taxon>
    </lineage>
</organism>
<dbReference type="GO" id="GO:0003824">
    <property type="term" value="F:catalytic activity"/>
    <property type="evidence" value="ECO:0007669"/>
    <property type="project" value="InterPro"/>
</dbReference>
<name>A0A7H8TLK5_STRCX</name>
<evidence type="ECO:0000256" key="1">
    <source>
        <dbReference type="PIRSR" id="PIRSR601310-1"/>
    </source>
</evidence>
<dbReference type="Proteomes" id="UP000509418">
    <property type="component" value="Chromosome"/>
</dbReference>
<dbReference type="SUPFAM" id="SSF54197">
    <property type="entry name" value="HIT-like"/>
    <property type="match status" value="1"/>
</dbReference>
<evidence type="ECO:0000259" key="4">
    <source>
        <dbReference type="PROSITE" id="PS51084"/>
    </source>
</evidence>
<feature type="domain" description="HIT" evidence="4">
    <location>
        <begin position="15"/>
        <end position="121"/>
    </location>
</feature>
<evidence type="ECO:0000313" key="6">
    <source>
        <dbReference type="Proteomes" id="UP000509418"/>
    </source>
</evidence>
<keyword evidence="6" id="KW-1185">Reference proteome</keyword>
<dbReference type="PANTHER" id="PTHR23089">
    <property type="entry name" value="HISTIDINE TRIAD HIT PROTEIN"/>
    <property type="match status" value="1"/>
</dbReference>
<gene>
    <name evidence="5" type="ORF">HUT05_45060</name>
</gene>
<protein>
    <submittedName>
        <fullName evidence="5">HIT domain-containing protein</fullName>
    </submittedName>
</protein>
<dbReference type="Gene3D" id="3.30.428.10">
    <property type="entry name" value="HIT-like"/>
    <property type="match status" value="1"/>
</dbReference>
<dbReference type="PRINTS" id="PR00332">
    <property type="entry name" value="HISTRIAD"/>
</dbReference>
<dbReference type="Pfam" id="PF01230">
    <property type="entry name" value="HIT"/>
    <property type="match status" value="1"/>
</dbReference>
<evidence type="ECO:0000313" key="5">
    <source>
        <dbReference type="EMBL" id="QKZ23902.1"/>
    </source>
</evidence>
<feature type="active site" description="Tele-AMP-histidine intermediate" evidence="1">
    <location>
        <position position="108"/>
    </location>
</feature>
<evidence type="ECO:0000256" key="3">
    <source>
        <dbReference type="PROSITE-ProRule" id="PRU00464"/>
    </source>
</evidence>
<dbReference type="AlphaFoldDB" id="A0A7H8TLK5"/>
<reference evidence="5 6" key="1">
    <citation type="submission" date="2020-06" db="EMBL/GenBank/DDBJ databases">
        <title>Genome mining for natural products.</title>
        <authorList>
            <person name="Zhang B."/>
            <person name="Shi J."/>
            <person name="Ge H."/>
        </authorList>
    </citation>
    <scope>NUCLEOTIDE SEQUENCE [LARGE SCALE GENOMIC DNA]</scope>
    <source>
        <strain evidence="5 6">NA02069</strain>
    </source>
</reference>
<dbReference type="InterPro" id="IPR001310">
    <property type="entry name" value="Histidine_triad_HIT"/>
</dbReference>
<accession>A0A7H8TLK5</accession>
<dbReference type="PROSITE" id="PS51084">
    <property type="entry name" value="HIT_2"/>
    <property type="match status" value="1"/>
</dbReference>
<dbReference type="EMBL" id="CP056041">
    <property type="protein sequence ID" value="QKZ23902.1"/>
    <property type="molecule type" value="Genomic_DNA"/>
</dbReference>
<dbReference type="InterPro" id="IPR011146">
    <property type="entry name" value="HIT-like"/>
</dbReference>
<dbReference type="InterPro" id="IPR036265">
    <property type="entry name" value="HIT-like_sf"/>
</dbReference>